<keyword evidence="5 7" id="KW-1133">Transmembrane helix</keyword>
<dbReference type="GO" id="GO:0005886">
    <property type="term" value="C:plasma membrane"/>
    <property type="evidence" value="ECO:0007669"/>
    <property type="project" value="UniProtKB-SubCell"/>
</dbReference>
<reference evidence="10 11" key="1">
    <citation type="submission" date="2019-02" db="EMBL/GenBank/DDBJ databases">
        <title>Deep-cultivation of Planctomycetes and their phenomic and genomic characterization uncovers novel biology.</title>
        <authorList>
            <person name="Wiegand S."/>
            <person name="Jogler M."/>
            <person name="Boedeker C."/>
            <person name="Pinto D."/>
            <person name="Vollmers J."/>
            <person name="Rivas-Marin E."/>
            <person name="Kohn T."/>
            <person name="Peeters S.H."/>
            <person name="Heuer A."/>
            <person name="Rast P."/>
            <person name="Oberbeckmann S."/>
            <person name="Bunk B."/>
            <person name="Jeske O."/>
            <person name="Meyerdierks A."/>
            <person name="Storesund J.E."/>
            <person name="Kallscheuer N."/>
            <person name="Luecker S."/>
            <person name="Lage O.M."/>
            <person name="Pohl T."/>
            <person name="Merkel B.J."/>
            <person name="Hornburger P."/>
            <person name="Mueller R.-W."/>
            <person name="Bruemmer F."/>
            <person name="Labrenz M."/>
            <person name="Spormann A.M."/>
            <person name="Op Den Camp H."/>
            <person name="Overmann J."/>
            <person name="Amann R."/>
            <person name="Jetten M.S.M."/>
            <person name="Mascher T."/>
            <person name="Medema M.H."/>
            <person name="Devos D.P."/>
            <person name="Kaster A.-K."/>
            <person name="Ovreas L."/>
            <person name="Rohde M."/>
            <person name="Galperin M.Y."/>
            <person name="Jogler C."/>
        </authorList>
    </citation>
    <scope>NUCLEOTIDE SEQUENCE [LARGE SCALE GENOMIC DNA]</scope>
    <source>
        <strain evidence="10 11">Poly59</strain>
    </source>
</reference>
<dbReference type="AlphaFoldDB" id="A0A5C6F1F0"/>
<evidence type="ECO:0000256" key="5">
    <source>
        <dbReference type="ARBA" id="ARBA00022989"/>
    </source>
</evidence>
<dbReference type="Proteomes" id="UP000317977">
    <property type="component" value="Unassembled WGS sequence"/>
</dbReference>
<accession>A0A5C6F1F0</accession>
<dbReference type="PANTHER" id="PTHR43738">
    <property type="entry name" value="ABC TRANSPORTER, MEMBRANE PROTEIN"/>
    <property type="match status" value="1"/>
</dbReference>
<evidence type="ECO:0000256" key="3">
    <source>
        <dbReference type="ARBA" id="ARBA00022475"/>
    </source>
</evidence>
<organism evidence="10 11">
    <name type="scientific">Rubripirellula reticaptiva</name>
    <dbReference type="NCBI Taxonomy" id="2528013"/>
    <lineage>
        <taxon>Bacteria</taxon>
        <taxon>Pseudomonadati</taxon>
        <taxon>Planctomycetota</taxon>
        <taxon>Planctomycetia</taxon>
        <taxon>Pirellulales</taxon>
        <taxon>Pirellulaceae</taxon>
        <taxon>Rubripirellula</taxon>
    </lineage>
</organism>
<evidence type="ECO:0000256" key="6">
    <source>
        <dbReference type="ARBA" id="ARBA00023136"/>
    </source>
</evidence>
<feature type="domain" description="ABC3 transporter permease C-terminal" evidence="8">
    <location>
        <begin position="258"/>
        <end position="369"/>
    </location>
</feature>
<dbReference type="InterPro" id="IPR025857">
    <property type="entry name" value="MacB_PCD"/>
</dbReference>
<comment type="subcellular location">
    <subcellularLocation>
        <location evidence="1">Cell membrane</location>
        <topology evidence="1">Multi-pass membrane protein</topology>
    </subcellularLocation>
</comment>
<dbReference type="PANTHER" id="PTHR43738:SF1">
    <property type="entry name" value="HEMIN TRANSPORT SYSTEM PERMEASE PROTEIN HRTB-RELATED"/>
    <property type="match status" value="1"/>
</dbReference>
<evidence type="ECO:0000259" key="9">
    <source>
        <dbReference type="Pfam" id="PF12704"/>
    </source>
</evidence>
<dbReference type="RefSeq" id="WP_146533814.1">
    <property type="nucleotide sequence ID" value="NZ_SJPX01000002.1"/>
</dbReference>
<keyword evidence="2" id="KW-0813">Transport</keyword>
<feature type="domain" description="MacB-like periplasmic core" evidence="9">
    <location>
        <begin position="22"/>
        <end position="224"/>
    </location>
</feature>
<evidence type="ECO:0000259" key="8">
    <source>
        <dbReference type="Pfam" id="PF02687"/>
    </source>
</evidence>
<keyword evidence="3" id="KW-1003">Cell membrane</keyword>
<keyword evidence="6 7" id="KW-0472">Membrane</keyword>
<proteinExistence type="predicted"/>
<keyword evidence="11" id="KW-1185">Reference proteome</keyword>
<keyword evidence="4 7" id="KW-0812">Transmembrane</keyword>
<feature type="transmembrane region" description="Helical" evidence="7">
    <location>
        <begin position="20"/>
        <end position="42"/>
    </location>
</feature>
<evidence type="ECO:0000313" key="10">
    <source>
        <dbReference type="EMBL" id="TWU55663.1"/>
    </source>
</evidence>
<evidence type="ECO:0000313" key="11">
    <source>
        <dbReference type="Proteomes" id="UP000317977"/>
    </source>
</evidence>
<name>A0A5C6F1F0_9BACT</name>
<dbReference type="Pfam" id="PF12704">
    <property type="entry name" value="MacB_PCD"/>
    <property type="match status" value="1"/>
</dbReference>
<feature type="transmembrane region" description="Helical" evidence="7">
    <location>
        <begin position="340"/>
        <end position="362"/>
    </location>
</feature>
<dbReference type="InterPro" id="IPR051125">
    <property type="entry name" value="ABC-4/HrtB_transporter"/>
</dbReference>
<dbReference type="OrthoDB" id="9768465at2"/>
<sequence length="375" mass="40360">MLWNIATRTLFHDRGKLVAGLVGVIFSVVLVNIQGGLFFGLIRKASLLIDKGNADIWVGHRGMHNVDFPHDIPERWIHRVRSIPGVKEAEPMRISFSEMSLPGGGFEGTMVVGLSPNSDLGRAYEISEGPPDALSHVRGVIVDSCDNDKLLDPALGDFRELGGQRVKIVGKSYGILSFLVTPYVFTTYAQSAEFSGGDPTMSSYFLVRLAPGANAKDVCNEITNRLGDVSAFTSDEFASLSINYWLTRTGLGISFGAATALGLLVGLVMVAQTLYAMVLDRISEFATLKALGSTEREILLLLGAQSSLVASIGIVIGLVTSFVIQQTFSSPRAEIMFSPALYMGSGLLVFVICIAASGLPYLRVRQVDPHSILQG</sequence>
<feature type="transmembrane region" description="Helical" evidence="7">
    <location>
        <begin position="298"/>
        <end position="320"/>
    </location>
</feature>
<protein>
    <submittedName>
        <fullName evidence="10">FtsX-like permease family protein</fullName>
    </submittedName>
</protein>
<dbReference type="Pfam" id="PF02687">
    <property type="entry name" value="FtsX"/>
    <property type="match status" value="1"/>
</dbReference>
<evidence type="ECO:0000256" key="2">
    <source>
        <dbReference type="ARBA" id="ARBA00022448"/>
    </source>
</evidence>
<dbReference type="EMBL" id="SJPX01000002">
    <property type="protein sequence ID" value="TWU55663.1"/>
    <property type="molecule type" value="Genomic_DNA"/>
</dbReference>
<dbReference type="InterPro" id="IPR003838">
    <property type="entry name" value="ABC3_permease_C"/>
</dbReference>
<evidence type="ECO:0000256" key="4">
    <source>
        <dbReference type="ARBA" id="ARBA00022692"/>
    </source>
</evidence>
<evidence type="ECO:0000256" key="1">
    <source>
        <dbReference type="ARBA" id="ARBA00004651"/>
    </source>
</evidence>
<evidence type="ECO:0000256" key="7">
    <source>
        <dbReference type="SAM" id="Phobius"/>
    </source>
</evidence>
<feature type="transmembrane region" description="Helical" evidence="7">
    <location>
        <begin position="253"/>
        <end position="278"/>
    </location>
</feature>
<gene>
    <name evidence="10" type="ORF">Poly59_19630</name>
</gene>
<comment type="caution">
    <text evidence="10">The sequence shown here is derived from an EMBL/GenBank/DDBJ whole genome shotgun (WGS) entry which is preliminary data.</text>
</comment>